<proteinExistence type="predicted"/>
<protein>
    <recommendedName>
        <fullName evidence="4">No apical meristem-associated C-terminal domain-containing protein</fullName>
    </recommendedName>
</protein>
<name>A0A8T0PP32_PANVG</name>
<gene>
    <name evidence="2" type="ORF">PVAP13_8KG314100</name>
</gene>
<dbReference type="PANTHER" id="PTHR45224:SF3">
    <property type="entry name" value="OS11G0506300 PROTEIN"/>
    <property type="match status" value="1"/>
</dbReference>
<comment type="caution">
    <text evidence="2">The sequence shown here is derived from an EMBL/GenBank/DDBJ whole genome shotgun (WGS) entry which is preliminary data.</text>
</comment>
<reference evidence="2" key="1">
    <citation type="submission" date="2020-05" db="EMBL/GenBank/DDBJ databases">
        <title>WGS assembly of Panicum virgatum.</title>
        <authorList>
            <person name="Lovell J.T."/>
            <person name="Jenkins J."/>
            <person name="Shu S."/>
            <person name="Juenger T.E."/>
            <person name="Schmutz J."/>
        </authorList>
    </citation>
    <scope>NUCLEOTIDE SEQUENCE</scope>
    <source>
        <strain evidence="2">AP13</strain>
    </source>
</reference>
<evidence type="ECO:0000256" key="1">
    <source>
        <dbReference type="SAM" id="MobiDB-lite"/>
    </source>
</evidence>
<keyword evidence="3" id="KW-1185">Reference proteome</keyword>
<evidence type="ECO:0000313" key="3">
    <source>
        <dbReference type="Proteomes" id="UP000823388"/>
    </source>
</evidence>
<dbReference type="Proteomes" id="UP000823388">
    <property type="component" value="Chromosome 8K"/>
</dbReference>
<organism evidence="2 3">
    <name type="scientific">Panicum virgatum</name>
    <name type="common">Blackwell switchgrass</name>
    <dbReference type="NCBI Taxonomy" id="38727"/>
    <lineage>
        <taxon>Eukaryota</taxon>
        <taxon>Viridiplantae</taxon>
        <taxon>Streptophyta</taxon>
        <taxon>Embryophyta</taxon>
        <taxon>Tracheophyta</taxon>
        <taxon>Spermatophyta</taxon>
        <taxon>Magnoliopsida</taxon>
        <taxon>Liliopsida</taxon>
        <taxon>Poales</taxon>
        <taxon>Poaceae</taxon>
        <taxon>PACMAD clade</taxon>
        <taxon>Panicoideae</taxon>
        <taxon>Panicodae</taxon>
        <taxon>Paniceae</taxon>
        <taxon>Panicinae</taxon>
        <taxon>Panicum</taxon>
        <taxon>Panicum sect. Hiantes</taxon>
    </lineage>
</organism>
<evidence type="ECO:0008006" key="4">
    <source>
        <dbReference type="Google" id="ProtNLM"/>
    </source>
</evidence>
<accession>A0A8T0PP32</accession>
<evidence type="ECO:0000313" key="2">
    <source>
        <dbReference type="EMBL" id="KAG2562349.1"/>
    </source>
</evidence>
<dbReference type="PANTHER" id="PTHR45224">
    <property type="entry name" value="OS01G0527900 PROTEIN-RELATED"/>
    <property type="match status" value="1"/>
</dbReference>
<dbReference type="EMBL" id="CM029051">
    <property type="protein sequence ID" value="KAG2562349.1"/>
    <property type="molecule type" value="Genomic_DNA"/>
</dbReference>
<sequence>MSTPATTRKKKGFGQSALDVVAATAPARTLGRGGFSAATAPSVGRGGFSVPTARSLGRGGFSASTARSLGSAAAATRPTNGGVGEDAVTAPSSIDGFLFPPSPSPAWFDADDKFRNQPHNFHLVGAPIYNSPLNRPLSNNDNDNEVEILFGQPDNDNDNVRTEKRIMWTAEEDLRLMSAWIEHSTDSTCGADKGGNQYWGEQCKDRWHKINRWTDLFECAYVKARNVFTSGYSDQMWIDAAHQFYVDNKEAKLGPFVLIEVWKTCREVSKWKTYNEELRNAHKRKSFHLEGSSQENDEIYDEMPKRPMGQKAAKKATLAAKGKLKGSSSEDDGNSKESAIDLDKLDRYSKFQEETNANRMKLLELQQKLSSEKPECTKIAHLTAQENKEGKKLEKESKMMETYNNLISLDTSSMSDVVKAERELAECAQELAVFSDCEQSFASCYLNVILHSFL</sequence>
<dbReference type="AlphaFoldDB" id="A0A8T0PP32"/>
<feature type="region of interest" description="Disordered" evidence="1">
    <location>
        <begin position="305"/>
        <end position="338"/>
    </location>
</feature>